<gene>
    <name evidence="9" type="ORF">D7D52_19430</name>
</gene>
<feature type="transmembrane region" description="Helical" evidence="7">
    <location>
        <begin position="419"/>
        <end position="444"/>
    </location>
</feature>
<dbReference type="Pfam" id="PF02687">
    <property type="entry name" value="FtsX"/>
    <property type="match status" value="2"/>
</dbReference>
<dbReference type="KEGG" id="nyu:D7D52_19430"/>
<dbReference type="RefSeq" id="WP_120738387.1">
    <property type="nucleotide sequence ID" value="NZ_CP032568.1"/>
</dbReference>
<evidence type="ECO:0000256" key="2">
    <source>
        <dbReference type="ARBA" id="ARBA00022475"/>
    </source>
</evidence>
<name>A0A386ZDC3_9NOCA</name>
<feature type="transmembrane region" description="Helical" evidence="7">
    <location>
        <begin position="301"/>
        <end position="324"/>
    </location>
</feature>
<feature type="transmembrane region" description="Helical" evidence="7">
    <location>
        <begin position="472"/>
        <end position="492"/>
    </location>
</feature>
<evidence type="ECO:0000256" key="3">
    <source>
        <dbReference type="ARBA" id="ARBA00022692"/>
    </source>
</evidence>
<comment type="subcellular location">
    <subcellularLocation>
        <location evidence="1">Cell membrane</location>
        <topology evidence="1">Multi-pass membrane protein</topology>
    </subcellularLocation>
</comment>
<dbReference type="OrthoDB" id="4362224at2"/>
<feature type="transmembrane region" description="Helical" evidence="7">
    <location>
        <begin position="795"/>
        <end position="815"/>
    </location>
</feature>
<feature type="domain" description="ABC3 transporter permease C-terminal" evidence="8">
    <location>
        <begin position="704"/>
        <end position="822"/>
    </location>
</feature>
<feature type="transmembrane region" description="Helical" evidence="7">
    <location>
        <begin position="244"/>
        <end position="266"/>
    </location>
</feature>
<evidence type="ECO:0000313" key="10">
    <source>
        <dbReference type="Proteomes" id="UP000267164"/>
    </source>
</evidence>
<feature type="transmembrane region" description="Helical" evidence="7">
    <location>
        <begin position="345"/>
        <end position="367"/>
    </location>
</feature>
<dbReference type="EMBL" id="CP032568">
    <property type="protein sequence ID" value="AYF75661.1"/>
    <property type="molecule type" value="Genomic_DNA"/>
</dbReference>
<sequence>MIALLDRLRLFTIREFTTHWGRTVASLVVLSVCSAFLVAVIGISGSLTGSVARLSAGLSGNAALEVSGVTDAGFPQQVRADVAAVPGVAAAVPMLRATAGPDADRLLVLGVDASSAALDSDLKGAVAGDAMAGLLTVPDGVLAGPATGFTKGQRVRLGPHEVTVAAVLSGGQFGGLDGGHFLVAPLPLAQRITDRVGQLDSVLIVAAPTISAAQLKSAVTAAVAGRALVDTPAARAAQHNNGVVMVRFIASMGAGLAFVVSAFLIYNTMSMALAGRRPVISMLRAIGARRQTIVRDVLAEAVALGLVGGLLGAVLGVFAGRYAIGLLPGAFTQMMEARLQYLLPGYAIPAAVAAATLTNVAASAVAARQVYRVAPVEALVPVGVSRADVVSPRLRIAAAGAGLALAGAAVVVQQAHLGLFAAAALGFVFGAEILLAFAAAGPIVRAAGATARRLGSAGVLAGVNIDRAPRRVWATLMTVAIAVGMTITITGANADATRSARDTFASLGDTDAWVSMSAEDMTPTSLLPEDVVRRVRAVPGVGRVVEGQMAFATVAGTKAVVYGVDPGSAYSLFRALDADAQRRVAAGEGIVLSRDLARSLKVSRGEELTVQTPAGAKRIRVLATVSYFSALGGTAALSLTLMREWFARPGSTTLQVAAAPGTDARQLISAIRAAVPPEIHAYSGAAALDGISRAMQEGLVLSRIMLVIVAFIAAMALLNTLTLALLERRRELGILRAVGSSRRFALRMVLAEAAAIGGIGAVLGVVLGLADQFFYSLLATDTLGIDVRFRPGPSLLVFTVAALALSLLGSIPPAVRAARLNIVEAVSVD</sequence>
<evidence type="ECO:0000256" key="5">
    <source>
        <dbReference type="ARBA" id="ARBA00023136"/>
    </source>
</evidence>
<organism evidence="9 10">
    <name type="scientific">Nocardia yunnanensis</name>
    <dbReference type="NCBI Taxonomy" id="2382165"/>
    <lineage>
        <taxon>Bacteria</taxon>
        <taxon>Bacillati</taxon>
        <taxon>Actinomycetota</taxon>
        <taxon>Actinomycetes</taxon>
        <taxon>Mycobacteriales</taxon>
        <taxon>Nocardiaceae</taxon>
        <taxon>Nocardia</taxon>
    </lineage>
</organism>
<comment type="similarity">
    <text evidence="6">Belongs to the ABC-4 integral membrane protein family.</text>
</comment>
<dbReference type="GO" id="GO:0022857">
    <property type="term" value="F:transmembrane transporter activity"/>
    <property type="evidence" value="ECO:0007669"/>
    <property type="project" value="TreeGrafter"/>
</dbReference>
<feature type="domain" description="ABC3 transporter permease C-terminal" evidence="8">
    <location>
        <begin position="254"/>
        <end position="373"/>
    </location>
</feature>
<dbReference type="InterPro" id="IPR050250">
    <property type="entry name" value="Macrolide_Exporter_MacB"/>
</dbReference>
<dbReference type="PANTHER" id="PTHR30572">
    <property type="entry name" value="MEMBRANE COMPONENT OF TRANSPORTER-RELATED"/>
    <property type="match status" value="1"/>
</dbReference>
<keyword evidence="5 7" id="KW-0472">Membrane</keyword>
<feature type="transmembrane region" description="Helical" evidence="7">
    <location>
        <begin position="20"/>
        <end position="43"/>
    </location>
</feature>
<dbReference type="GO" id="GO:0005886">
    <property type="term" value="C:plasma membrane"/>
    <property type="evidence" value="ECO:0007669"/>
    <property type="project" value="UniProtKB-SubCell"/>
</dbReference>
<evidence type="ECO:0000256" key="6">
    <source>
        <dbReference type="ARBA" id="ARBA00038076"/>
    </source>
</evidence>
<keyword evidence="3 7" id="KW-0812">Transmembrane</keyword>
<dbReference type="PANTHER" id="PTHR30572:SF4">
    <property type="entry name" value="ABC TRANSPORTER PERMEASE YTRF"/>
    <property type="match status" value="1"/>
</dbReference>
<feature type="transmembrane region" description="Helical" evidence="7">
    <location>
        <begin position="394"/>
        <end position="412"/>
    </location>
</feature>
<dbReference type="InterPro" id="IPR003838">
    <property type="entry name" value="ABC3_permease_C"/>
</dbReference>
<keyword evidence="10" id="KW-1185">Reference proteome</keyword>
<feature type="transmembrane region" description="Helical" evidence="7">
    <location>
        <begin position="749"/>
        <end position="775"/>
    </location>
</feature>
<evidence type="ECO:0000313" key="9">
    <source>
        <dbReference type="EMBL" id="AYF75661.1"/>
    </source>
</evidence>
<evidence type="ECO:0000256" key="7">
    <source>
        <dbReference type="SAM" id="Phobius"/>
    </source>
</evidence>
<accession>A0A386ZDC3</accession>
<evidence type="ECO:0000259" key="8">
    <source>
        <dbReference type="Pfam" id="PF02687"/>
    </source>
</evidence>
<keyword evidence="2" id="KW-1003">Cell membrane</keyword>
<dbReference type="Proteomes" id="UP000267164">
    <property type="component" value="Chromosome"/>
</dbReference>
<reference evidence="9 10" key="1">
    <citation type="submission" date="2018-09" db="EMBL/GenBank/DDBJ databases">
        <title>Nocardia yunnanensis sp. nov., an actinomycete isolated from a soil sample.</title>
        <authorList>
            <person name="Zhang J."/>
        </authorList>
    </citation>
    <scope>NUCLEOTIDE SEQUENCE [LARGE SCALE GENOMIC DNA]</scope>
    <source>
        <strain evidence="9 10">CFHS0054</strain>
    </source>
</reference>
<protein>
    <submittedName>
        <fullName evidence="9">ABC transporter permease</fullName>
    </submittedName>
</protein>
<keyword evidence="4 7" id="KW-1133">Transmembrane helix</keyword>
<evidence type="ECO:0000256" key="4">
    <source>
        <dbReference type="ARBA" id="ARBA00022989"/>
    </source>
</evidence>
<feature type="transmembrane region" description="Helical" evidence="7">
    <location>
        <begin position="704"/>
        <end position="726"/>
    </location>
</feature>
<dbReference type="AlphaFoldDB" id="A0A386ZDC3"/>
<evidence type="ECO:0000256" key="1">
    <source>
        <dbReference type="ARBA" id="ARBA00004651"/>
    </source>
</evidence>
<proteinExistence type="inferred from homology"/>